<dbReference type="InterPro" id="IPR035979">
    <property type="entry name" value="RBD_domain_sf"/>
</dbReference>
<organism evidence="5 6">
    <name type="scientific">Myotis myotis</name>
    <name type="common">Greater mouse-eared bat</name>
    <name type="synonym">Vespertilio myotis</name>
    <dbReference type="NCBI Taxonomy" id="51298"/>
    <lineage>
        <taxon>Eukaryota</taxon>
        <taxon>Metazoa</taxon>
        <taxon>Chordata</taxon>
        <taxon>Craniata</taxon>
        <taxon>Vertebrata</taxon>
        <taxon>Euteleostomi</taxon>
        <taxon>Mammalia</taxon>
        <taxon>Eutheria</taxon>
        <taxon>Laurasiatheria</taxon>
        <taxon>Chiroptera</taxon>
        <taxon>Yangochiroptera</taxon>
        <taxon>Vespertilionidae</taxon>
        <taxon>Myotis</taxon>
    </lineage>
</organism>
<protein>
    <recommendedName>
        <fullName evidence="4">RRM domain-containing protein</fullName>
    </recommendedName>
</protein>
<reference evidence="5 6" key="1">
    <citation type="journal article" date="2020" name="Nature">
        <title>Six reference-quality genomes reveal evolution of bat adaptations.</title>
        <authorList>
            <person name="Jebb D."/>
            <person name="Huang Z."/>
            <person name="Pippel M."/>
            <person name="Hughes G.M."/>
            <person name="Lavrichenko K."/>
            <person name="Devanna P."/>
            <person name="Winkler S."/>
            <person name="Jermiin L.S."/>
            <person name="Skirmuntt E.C."/>
            <person name="Katzourakis A."/>
            <person name="Burkitt-Gray L."/>
            <person name="Ray D.A."/>
            <person name="Sullivan K.A.M."/>
            <person name="Roscito J.G."/>
            <person name="Kirilenko B.M."/>
            <person name="Davalos L.M."/>
            <person name="Corthals A.P."/>
            <person name="Power M.L."/>
            <person name="Jones G."/>
            <person name="Ransome R.D."/>
            <person name="Dechmann D.K.N."/>
            <person name="Locatelli A.G."/>
            <person name="Puechmaille S.J."/>
            <person name="Fedrigo O."/>
            <person name="Jarvis E.D."/>
            <person name="Hiller M."/>
            <person name="Vernes S.C."/>
            <person name="Myers E.W."/>
            <person name="Teeling E.C."/>
        </authorList>
    </citation>
    <scope>NUCLEOTIDE SEQUENCE [LARGE SCALE GENOMIC DNA]</scope>
    <source>
        <strain evidence="5">MMyoMyo1</strain>
        <tissue evidence="5">Flight muscle</tissue>
    </source>
</reference>
<dbReference type="PROSITE" id="PS50102">
    <property type="entry name" value="RRM"/>
    <property type="match status" value="1"/>
</dbReference>
<gene>
    <name evidence="5" type="ORF">mMyoMyo1_011165</name>
</gene>
<dbReference type="InterPro" id="IPR050441">
    <property type="entry name" value="RBM"/>
</dbReference>
<sequence>MSYPCPPLNVFGMTCVKVDNLNPCTTTNSLRNIFQKYGEIGDVYIPRDRFTKKRRGFAFVRFLNKRHAENAIAALDEILVDGHVLRVNTARCSRLPDTHYGSHGENPAHSYESWSRSPMGQSQFQSQGTYLYSHEKSPSRFPDASPSTSESTSTSCFKPNFSWKSGSSSLTTFRLGSRILPEEKSRSPPKNPFKSLGEEGAAPY</sequence>
<dbReference type="Pfam" id="PF00076">
    <property type="entry name" value="RRM_1"/>
    <property type="match status" value="1"/>
</dbReference>
<evidence type="ECO:0000256" key="2">
    <source>
        <dbReference type="PROSITE-ProRule" id="PRU00176"/>
    </source>
</evidence>
<comment type="caution">
    <text evidence="5">The sequence shown here is derived from an EMBL/GenBank/DDBJ whole genome shotgun (WGS) entry which is preliminary data.</text>
</comment>
<dbReference type="AlphaFoldDB" id="A0A7J7YE52"/>
<evidence type="ECO:0000313" key="6">
    <source>
        <dbReference type="Proteomes" id="UP000527355"/>
    </source>
</evidence>
<feature type="compositionally biased region" description="Polar residues" evidence="3">
    <location>
        <begin position="112"/>
        <end position="130"/>
    </location>
</feature>
<keyword evidence="6" id="KW-1185">Reference proteome</keyword>
<accession>A0A7J7YE52</accession>
<dbReference type="InterPro" id="IPR012677">
    <property type="entry name" value="Nucleotide-bd_a/b_plait_sf"/>
</dbReference>
<evidence type="ECO:0000256" key="1">
    <source>
        <dbReference type="ARBA" id="ARBA00022884"/>
    </source>
</evidence>
<feature type="compositionally biased region" description="Low complexity" evidence="3">
    <location>
        <begin position="145"/>
        <end position="155"/>
    </location>
</feature>
<dbReference type="VEuPathDB" id="HostDB:LOC118653578"/>
<evidence type="ECO:0000313" key="5">
    <source>
        <dbReference type="EMBL" id="KAF6360213.1"/>
    </source>
</evidence>
<proteinExistence type="predicted"/>
<dbReference type="Proteomes" id="UP000527355">
    <property type="component" value="Unassembled WGS sequence"/>
</dbReference>
<dbReference type="SMART" id="SM00360">
    <property type="entry name" value="RRM"/>
    <property type="match status" value="1"/>
</dbReference>
<feature type="domain" description="RRM" evidence="4">
    <location>
        <begin position="14"/>
        <end position="92"/>
    </location>
</feature>
<dbReference type="InterPro" id="IPR000504">
    <property type="entry name" value="RRM_dom"/>
</dbReference>
<dbReference type="EMBL" id="JABWUV010000004">
    <property type="protein sequence ID" value="KAF6360213.1"/>
    <property type="molecule type" value="Genomic_DNA"/>
</dbReference>
<keyword evidence="1 2" id="KW-0694">RNA-binding</keyword>
<evidence type="ECO:0000256" key="3">
    <source>
        <dbReference type="SAM" id="MobiDB-lite"/>
    </source>
</evidence>
<dbReference type="SUPFAM" id="SSF54928">
    <property type="entry name" value="RNA-binding domain, RBD"/>
    <property type="match status" value="1"/>
</dbReference>
<evidence type="ECO:0000259" key="4">
    <source>
        <dbReference type="PROSITE" id="PS50102"/>
    </source>
</evidence>
<name>A0A7J7YE52_MYOMY</name>
<dbReference type="GO" id="GO:0003723">
    <property type="term" value="F:RNA binding"/>
    <property type="evidence" value="ECO:0007669"/>
    <property type="project" value="UniProtKB-UniRule"/>
</dbReference>
<dbReference type="CDD" id="cd12311">
    <property type="entry name" value="RRM_SRSF2_SRSF8"/>
    <property type="match status" value="1"/>
</dbReference>
<dbReference type="PANTHER" id="PTHR48034">
    <property type="entry name" value="TRANSFORMER-2 SEX-DETERMINING PROTEIN-RELATED"/>
    <property type="match status" value="1"/>
</dbReference>
<feature type="region of interest" description="Disordered" evidence="3">
    <location>
        <begin position="96"/>
        <end position="204"/>
    </location>
</feature>
<dbReference type="Gene3D" id="3.30.70.330">
    <property type="match status" value="1"/>
</dbReference>
<feature type="compositionally biased region" description="Polar residues" evidence="3">
    <location>
        <begin position="162"/>
        <end position="174"/>
    </location>
</feature>